<dbReference type="PANTHER" id="PTHR22774">
    <property type="entry name" value="CHOREIN N-TERMINAL DOMAIN-CONTAINING PROTEIN"/>
    <property type="match status" value="1"/>
</dbReference>
<keyword evidence="3" id="KW-1185">Reference proteome</keyword>
<comment type="caution">
    <text evidence="2">The sequence shown here is derived from an EMBL/GenBank/DDBJ whole genome shotgun (WGS) entry which is preliminary data.</text>
</comment>
<accession>A0AAV4D5J4</accession>
<dbReference type="Pfam" id="PF24917">
    <property type="entry name" value="BLTP3A_B"/>
    <property type="match status" value="1"/>
</dbReference>
<evidence type="ECO:0000313" key="2">
    <source>
        <dbReference type="EMBL" id="GFO39323.1"/>
    </source>
</evidence>
<reference evidence="2 3" key="1">
    <citation type="journal article" date="2021" name="Elife">
        <title>Chloroplast acquisition without the gene transfer in kleptoplastic sea slugs, Plakobranchus ocellatus.</title>
        <authorList>
            <person name="Maeda T."/>
            <person name="Takahashi S."/>
            <person name="Yoshida T."/>
            <person name="Shimamura S."/>
            <person name="Takaki Y."/>
            <person name="Nagai Y."/>
            <person name="Toyoda A."/>
            <person name="Suzuki Y."/>
            <person name="Arimoto A."/>
            <person name="Ishii H."/>
            <person name="Satoh N."/>
            <person name="Nishiyama T."/>
            <person name="Hasebe M."/>
            <person name="Maruyama T."/>
            <person name="Minagawa J."/>
            <person name="Obokata J."/>
            <person name="Shigenobu S."/>
        </authorList>
    </citation>
    <scope>NUCLEOTIDE SEQUENCE [LARGE SCALE GENOMIC DNA]</scope>
</reference>
<feature type="region of interest" description="Disordered" evidence="1">
    <location>
        <begin position="1"/>
        <end position="26"/>
    </location>
</feature>
<dbReference type="Proteomes" id="UP000735302">
    <property type="component" value="Unassembled WGS sequence"/>
</dbReference>
<dbReference type="InterPro" id="IPR026728">
    <property type="entry name" value="BLTP3A/B"/>
</dbReference>
<dbReference type="AlphaFoldDB" id="A0AAV4D5J4"/>
<gene>
    <name evidence="2" type="ORF">PoB_006582800</name>
</gene>
<name>A0AAV4D5J4_9GAST</name>
<organism evidence="2 3">
    <name type="scientific">Plakobranchus ocellatus</name>
    <dbReference type="NCBI Taxonomy" id="259542"/>
    <lineage>
        <taxon>Eukaryota</taxon>
        <taxon>Metazoa</taxon>
        <taxon>Spiralia</taxon>
        <taxon>Lophotrochozoa</taxon>
        <taxon>Mollusca</taxon>
        <taxon>Gastropoda</taxon>
        <taxon>Heterobranchia</taxon>
        <taxon>Euthyneura</taxon>
        <taxon>Panpulmonata</taxon>
        <taxon>Sacoglossa</taxon>
        <taxon>Placobranchoidea</taxon>
        <taxon>Plakobranchidae</taxon>
        <taxon>Plakobranchus</taxon>
    </lineage>
</organism>
<dbReference type="EMBL" id="BLXT01007490">
    <property type="protein sequence ID" value="GFO39323.1"/>
    <property type="molecule type" value="Genomic_DNA"/>
</dbReference>
<proteinExistence type="predicted"/>
<evidence type="ECO:0000256" key="1">
    <source>
        <dbReference type="SAM" id="MobiDB-lite"/>
    </source>
</evidence>
<feature type="compositionally biased region" description="Polar residues" evidence="1">
    <location>
        <begin position="1"/>
        <end position="21"/>
    </location>
</feature>
<evidence type="ECO:0000313" key="3">
    <source>
        <dbReference type="Proteomes" id="UP000735302"/>
    </source>
</evidence>
<protein>
    <submittedName>
        <fullName evidence="2">Uhrf1-binding protein 1-like protein</fullName>
    </submittedName>
</protein>
<dbReference type="PANTHER" id="PTHR22774:SF11">
    <property type="entry name" value="CHOREIN N-TERMINAL DOMAIN-CONTAINING PROTEIN"/>
    <property type="match status" value="1"/>
</dbReference>
<sequence>MPTQAGHNTHGSRSAQASPQRQPVPPRSTRLLETCFVVKVEDMTVYMVSMPGQKRTGPTKLVSSDKRQLHLPPDMSVLHVEFTDYFFPDGLQYPGKLLLIFNSSSFSSASLSSSFFSSFYSIPHLPLLLFFSFSSS</sequence>